<dbReference type="InParanoid" id="K0KKU8"/>
<sequence>MLPTLIALYCSILTLPLVCGRPPIKLQTTTQEPLTFTLNLTQFIHCTNITRDQVSVWKDADESPLITPNNETSNYDEDIWLDCVAEQDVGALVSVSDGTYFEDSDTNVDQESKDILRWKGFRYFVANPDELLLDRDVPLVPGIFGNVFDTACAVCCEGEQGQA</sequence>
<keyword evidence="1" id="KW-0732">Signal</keyword>
<comment type="caution">
    <text evidence="2">The sequence shown here is derived from an EMBL/GenBank/DDBJ whole genome shotgun (WGS) entry which is preliminary data.</text>
</comment>
<dbReference type="AlphaFoldDB" id="K0KKU8"/>
<evidence type="ECO:0000313" key="3">
    <source>
        <dbReference type="Proteomes" id="UP000009328"/>
    </source>
</evidence>
<feature type="signal peptide" evidence="1">
    <location>
        <begin position="1"/>
        <end position="20"/>
    </location>
</feature>
<dbReference type="Proteomes" id="UP000009328">
    <property type="component" value="Unassembled WGS sequence"/>
</dbReference>
<proteinExistence type="predicted"/>
<feature type="chain" id="PRO_5003834365" evidence="1">
    <location>
        <begin position="21"/>
        <end position="163"/>
    </location>
</feature>
<organism evidence="2 3">
    <name type="scientific">Wickerhamomyces ciferrii (strain ATCC 14091 / BCRC 22168 / CBS 111 / JCM 3599 / NBRC 0793 / NRRL Y-1031 F-60-10)</name>
    <name type="common">Yeast</name>
    <name type="synonym">Pichia ciferrii</name>
    <dbReference type="NCBI Taxonomy" id="1206466"/>
    <lineage>
        <taxon>Eukaryota</taxon>
        <taxon>Fungi</taxon>
        <taxon>Dikarya</taxon>
        <taxon>Ascomycota</taxon>
        <taxon>Saccharomycotina</taxon>
        <taxon>Saccharomycetes</taxon>
        <taxon>Phaffomycetales</taxon>
        <taxon>Wickerhamomycetaceae</taxon>
        <taxon>Wickerhamomyces</taxon>
    </lineage>
</organism>
<dbReference type="HOGENOM" id="CLU_1628329_0_0_1"/>
<keyword evidence="3" id="KW-1185">Reference proteome</keyword>
<protein>
    <submittedName>
        <fullName evidence="2">Secreted protein</fullName>
    </submittedName>
</protein>
<evidence type="ECO:0000256" key="1">
    <source>
        <dbReference type="SAM" id="SignalP"/>
    </source>
</evidence>
<name>K0KKU8_WICCF</name>
<evidence type="ECO:0000313" key="2">
    <source>
        <dbReference type="EMBL" id="CCH42757.1"/>
    </source>
</evidence>
<accession>K0KKU8</accession>
<gene>
    <name evidence="2" type="ORF">BN7_2301</name>
</gene>
<reference evidence="2 3" key="1">
    <citation type="journal article" date="2012" name="Eukaryot. Cell">
        <title>Draft genome sequence of Wickerhamomyces ciferrii NRRL Y-1031 F-60-10.</title>
        <authorList>
            <person name="Schneider J."/>
            <person name="Andrea H."/>
            <person name="Blom J."/>
            <person name="Jaenicke S."/>
            <person name="Ruckert C."/>
            <person name="Schorsch C."/>
            <person name="Szczepanowski R."/>
            <person name="Farwick M."/>
            <person name="Goesmann A."/>
            <person name="Puhler A."/>
            <person name="Schaffer S."/>
            <person name="Tauch A."/>
            <person name="Kohler T."/>
            <person name="Brinkrolf K."/>
        </authorList>
    </citation>
    <scope>NUCLEOTIDE SEQUENCE [LARGE SCALE GENOMIC DNA]</scope>
    <source>
        <strain evidence="3">ATCC 14091 / BCRC 22168 / CBS 111 / JCM 3599 / NBRC 0793 / NRRL Y-1031 F-60-10</strain>
    </source>
</reference>
<dbReference type="EMBL" id="CAIF01000051">
    <property type="protein sequence ID" value="CCH42757.1"/>
    <property type="molecule type" value="Genomic_DNA"/>
</dbReference>